<name>A0A2M9C3U7_9MICO</name>
<sequence>MADTGKGQAVTIGGHRLTLTNLDKVLYPETGTTKAEVIAYYSAIAPFLIPHARNRPATRKRWVHGVGTADDPGQVFFQKNLDDSTPEWVNRVTIQHSDHSNDYPLVNNEATLVWLAQIAALEVHVPQWRVDAQGRPKNPDRLVIDLDPGEGAGLAHCVEVAKLAREILRDMGLDPVPVTSGSKGIHLYAVLDGTQTSDEVSEVAHELARAIEADHPDLAVSDMKKSLRSGKVLVDWSQNSAAKTTVCPYSLRGRARPTVAVPRTWRELSSTSLRQLELDEVLERMKKRADPLAEAESGVADESGIGDHGRTARGGGRDSEGGHGGAESGSAGSAGHDRLAVYRSKRDASKTPEPVPEAPASGSVPDGSPRASHGSSFVIQRHDARALHYDFRLERDGVLVSWALPKGPPDDPAKNHLAVQTEDHPLDYGGFEGTIPRGEYGAGTVEIWDTGTFDLEKWREGKEVIATLHGQPSGGLGGEPRKFALIHTGKGDDGKQWLIHLMQEQPGEVSTGAGTAKGRGRSAGAGGGRVAKGAEGGTGAAAASELVSGRLTRTRSVPRPKPMLATLGSEDDIDDEHDYAFEMKWDGIRALAEVDGNRVRLFTRNANDVSGAYPEVVEALAASGSAGAGADAGSDAGKLLLDGEIVALDRRGRPRFGLLQPRMGLVKARDIEAARAKTPVSYMVFDVLSRDGESLVSREYEERRAVLGEIMAGLSGGVVHFPPSFTGDLADAIESSRALGLEGVMAKRRDSGYSVGRRSRAWIKIKHHRTQEVVIGGWRPGKGRRGGQVGSLLLGLPENGSLRYVGRVGTGFSDREVQRITERLASLARKTSPFDDVPALDAADAHWVTPKLVGEVEFAEWTDTRRLRQPSWRGWRPDKTPDEVRAETAWTQGA</sequence>
<dbReference type="PANTHER" id="PTHR42705">
    <property type="entry name" value="BIFUNCTIONAL NON-HOMOLOGOUS END JOINING PROTEIN LIGD"/>
    <property type="match status" value="1"/>
</dbReference>
<dbReference type="GO" id="GO:0046872">
    <property type="term" value="F:metal ion binding"/>
    <property type="evidence" value="ECO:0007669"/>
    <property type="project" value="UniProtKB-KW"/>
</dbReference>
<evidence type="ECO:0000256" key="21">
    <source>
        <dbReference type="ARBA" id="ARBA00049981"/>
    </source>
</evidence>
<dbReference type="InterPro" id="IPR016059">
    <property type="entry name" value="DNA_ligase_ATP-dep_CS"/>
</dbReference>
<keyword evidence="15" id="KW-0233">DNA recombination</keyword>
<dbReference type="InterPro" id="IPR033649">
    <property type="entry name" value="MtLigD_Pol-like"/>
</dbReference>
<dbReference type="EMBL" id="PGFB01000001">
    <property type="protein sequence ID" value="PJJ65203.1"/>
    <property type="molecule type" value="Genomic_DNA"/>
</dbReference>
<dbReference type="GO" id="GO:0003887">
    <property type="term" value="F:DNA-directed DNA polymerase activity"/>
    <property type="evidence" value="ECO:0007669"/>
    <property type="project" value="UniProtKB-KW"/>
</dbReference>
<evidence type="ECO:0000256" key="6">
    <source>
        <dbReference type="ARBA" id="ARBA00022722"/>
    </source>
</evidence>
<keyword evidence="18" id="KW-0511">Multifunctional enzyme</keyword>
<feature type="compositionally biased region" description="Basic and acidic residues" evidence="23">
    <location>
        <begin position="305"/>
        <end position="321"/>
    </location>
</feature>
<keyword evidence="17" id="KW-0464">Manganese</keyword>
<dbReference type="Pfam" id="PF04679">
    <property type="entry name" value="DNA_ligase_A_C"/>
    <property type="match status" value="1"/>
</dbReference>
<feature type="region of interest" description="Disordered" evidence="23">
    <location>
        <begin position="289"/>
        <end position="377"/>
    </location>
</feature>
<keyword evidence="13" id="KW-0239">DNA-directed DNA polymerase</keyword>
<dbReference type="InterPro" id="IPR012310">
    <property type="entry name" value="DNA_ligase_ATP-dep_cent"/>
</dbReference>
<evidence type="ECO:0000256" key="23">
    <source>
        <dbReference type="SAM" id="MobiDB-lite"/>
    </source>
</evidence>
<keyword evidence="9" id="KW-0227">DNA damage</keyword>
<evidence type="ECO:0000256" key="10">
    <source>
        <dbReference type="ARBA" id="ARBA00022801"/>
    </source>
</evidence>
<dbReference type="Pfam" id="PF01068">
    <property type="entry name" value="DNA_ligase_A_M"/>
    <property type="match status" value="1"/>
</dbReference>
<keyword evidence="8" id="KW-0547">Nucleotide-binding</keyword>
<dbReference type="OrthoDB" id="9802472at2"/>
<feature type="domain" description="ATP-dependent DNA ligase family profile" evidence="24">
    <location>
        <begin position="673"/>
        <end position="798"/>
    </location>
</feature>
<dbReference type="NCBIfam" id="TIGR02777">
    <property type="entry name" value="LigD_PE_dom"/>
    <property type="match status" value="1"/>
</dbReference>
<dbReference type="GO" id="GO:0006281">
    <property type="term" value="P:DNA repair"/>
    <property type="evidence" value="ECO:0007669"/>
    <property type="project" value="UniProtKB-KW"/>
</dbReference>
<dbReference type="Gene3D" id="2.40.50.140">
    <property type="entry name" value="Nucleic acid-binding proteins"/>
    <property type="match status" value="1"/>
</dbReference>
<dbReference type="InterPro" id="IPR012340">
    <property type="entry name" value="NA-bd_OB-fold"/>
</dbReference>
<feature type="region of interest" description="Disordered" evidence="23">
    <location>
        <begin position="871"/>
        <end position="894"/>
    </location>
</feature>
<dbReference type="Pfam" id="PF21686">
    <property type="entry name" value="LigD_Prim-Pol"/>
    <property type="match status" value="1"/>
</dbReference>
<evidence type="ECO:0000313" key="25">
    <source>
        <dbReference type="EMBL" id="PJJ65203.1"/>
    </source>
</evidence>
<evidence type="ECO:0000256" key="18">
    <source>
        <dbReference type="ARBA" id="ARBA00023268"/>
    </source>
</evidence>
<dbReference type="AlphaFoldDB" id="A0A2M9C3U7"/>
<dbReference type="CDD" id="cd07971">
    <property type="entry name" value="OBF_DNA_ligase_LigD"/>
    <property type="match status" value="1"/>
</dbReference>
<evidence type="ECO:0000256" key="5">
    <source>
        <dbReference type="ARBA" id="ARBA00022695"/>
    </source>
</evidence>
<reference evidence="25 26" key="1">
    <citation type="submission" date="2017-11" db="EMBL/GenBank/DDBJ databases">
        <title>Genomic Encyclopedia of Archaeal and Bacterial Type Strains, Phase II (KMG-II): From Individual Species to Whole Genera.</title>
        <authorList>
            <person name="Goeker M."/>
        </authorList>
    </citation>
    <scope>NUCLEOTIDE SEQUENCE [LARGE SCALE GENOMIC DNA]</scope>
    <source>
        <strain evidence="25 26">DSM 25625</strain>
    </source>
</reference>
<dbReference type="NCBIfam" id="TIGR02778">
    <property type="entry name" value="ligD_pol"/>
    <property type="match status" value="1"/>
</dbReference>
<evidence type="ECO:0000256" key="1">
    <source>
        <dbReference type="ARBA" id="ARBA00001936"/>
    </source>
</evidence>
<dbReference type="GO" id="GO:0003677">
    <property type="term" value="F:DNA binding"/>
    <property type="evidence" value="ECO:0007669"/>
    <property type="project" value="UniProtKB-KW"/>
</dbReference>
<feature type="region of interest" description="Disordered" evidence="23">
    <location>
        <begin position="509"/>
        <end position="541"/>
    </location>
</feature>
<dbReference type="Gene3D" id="3.30.1490.70">
    <property type="match status" value="1"/>
</dbReference>
<proteinExistence type="inferred from homology"/>
<dbReference type="PROSITE" id="PS50160">
    <property type="entry name" value="DNA_LIGASE_A3"/>
    <property type="match status" value="1"/>
</dbReference>
<feature type="compositionally biased region" description="Basic and acidic residues" evidence="23">
    <location>
        <begin position="335"/>
        <end position="350"/>
    </location>
</feature>
<evidence type="ECO:0000256" key="15">
    <source>
        <dbReference type="ARBA" id="ARBA00023172"/>
    </source>
</evidence>
<evidence type="ECO:0000256" key="13">
    <source>
        <dbReference type="ARBA" id="ARBA00022932"/>
    </source>
</evidence>
<dbReference type="CDD" id="cd04863">
    <property type="entry name" value="MtLigD_Pol_like"/>
    <property type="match status" value="1"/>
</dbReference>
<dbReference type="GO" id="GO:0004527">
    <property type="term" value="F:exonuclease activity"/>
    <property type="evidence" value="ECO:0007669"/>
    <property type="project" value="UniProtKB-KW"/>
</dbReference>
<dbReference type="CDD" id="cd07906">
    <property type="entry name" value="Adenylation_DNA_ligase_LigD_LigC"/>
    <property type="match status" value="1"/>
</dbReference>
<dbReference type="NCBIfam" id="TIGR02779">
    <property type="entry name" value="NHEJ_ligase_lig"/>
    <property type="match status" value="1"/>
</dbReference>
<evidence type="ECO:0000256" key="8">
    <source>
        <dbReference type="ARBA" id="ARBA00022741"/>
    </source>
</evidence>
<keyword evidence="10" id="KW-0378">Hydrolase</keyword>
<evidence type="ECO:0000256" key="9">
    <source>
        <dbReference type="ARBA" id="ARBA00022763"/>
    </source>
</evidence>
<keyword evidence="11" id="KW-0269">Exonuclease</keyword>
<keyword evidence="14" id="KW-0238">DNA-binding</keyword>
<evidence type="ECO:0000256" key="14">
    <source>
        <dbReference type="ARBA" id="ARBA00023125"/>
    </source>
</evidence>
<dbReference type="InterPro" id="IPR052171">
    <property type="entry name" value="NHEJ_LigD"/>
</dbReference>
<gene>
    <name evidence="25" type="ORF">CLV54_0232</name>
</gene>
<evidence type="ECO:0000256" key="22">
    <source>
        <dbReference type="ARBA" id="ARBA00049990"/>
    </source>
</evidence>
<dbReference type="InterPro" id="IPR014145">
    <property type="entry name" value="LigD_pol_dom"/>
</dbReference>
<evidence type="ECO:0000256" key="7">
    <source>
        <dbReference type="ARBA" id="ARBA00022723"/>
    </source>
</evidence>
<comment type="similarity">
    <text evidence="21">In the C-terminal section; belongs to the ATP-dependent DNA ligase family.</text>
</comment>
<comment type="catalytic activity">
    <reaction evidence="20">
        <text>ATP + (deoxyribonucleotide)n-3'-hydroxyl + 5'-phospho-(deoxyribonucleotide)m = (deoxyribonucleotide)n+m + AMP + diphosphate.</text>
        <dbReference type="EC" id="6.5.1.1"/>
    </reaction>
</comment>
<keyword evidence="26" id="KW-1185">Reference proteome</keyword>
<dbReference type="PROSITE" id="PS00697">
    <property type="entry name" value="DNA_LIGASE_A1"/>
    <property type="match status" value="1"/>
</dbReference>
<keyword evidence="16" id="KW-0234">DNA repair</keyword>
<dbReference type="GO" id="GO:0005524">
    <property type="term" value="F:ATP binding"/>
    <property type="evidence" value="ECO:0007669"/>
    <property type="project" value="UniProtKB-KW"/>
</dbReference>
<dbReference type="EC" id="6.5.1.1" evidence="2"/>
<keyword evidence="5" id="KW-0548">Nucleotidyltransferase</keyword>
<dbReference type="SUPFAM" id="SSF56091">
    <property type="entry name" value="DNA ligase/mRNA capping enzyme, catalytic domain"/>
    <property type="match status" value="1"/>
</dbReference>
<evidence type="ECO:0000256" key="20">
    <source>
        <dbReference type="ARBA" id="ARBA00034003"/>
    </source>
</evidence>
<dbReference type="Proteomes" id="UP000230161">
    <property type="component" value="Unassembled WGS sequence"/>
</dbReference>
<protein>
    <recommendedName>
        <fullName evidence="2">DNA ligase (ATP)</fullName>
        <ecNumber evidence="2">6.5.1.1</ecNumber>
    </recommendedName>
    <alternativeName>
        <fullName evidence="19">NHEJ DNA polymerase</fullName>
    </alternativeName>
</protein>
<dbReference type="GO" id="GO:0006310">
    <property type="term" value="P:DNA recombination"/>
    <property type="evidence" value="ECO:0007669"/>
    <property type="project" value="UniProtKB-KW"/>
</dbReference>
<comment type="caution">
    <text evidence="25">The sequence shown here is derived from an EMBL/GenBank/DDBJ whole genome shotgun (WGS) entry which is preliminary data.</text>
</comment>
<keyword evidence="7" id="KW-0479">Metal-binding</keyword>
<organism evidence="25 26">
    <name type="scientific">Compostimonas suwonensis</name>
    <dbReference type="NCBI Taxonomy" id="1048394"/>
    <lineage>
        <taxon>Bacteria</taxon>
        <taxon>Bacillati</taxon>
        <taxon>Actinomycetota</taxon>
        <taxon>Actinomycetes</taxon>
        <taxon>Micrococcales</taxon>
        <taxon>Microbacteriaceae</taxon>
        <taxon>Compostimonas</taxon>
    </lineage>
</organism>
<keyword evidence="12" id="KW-0067">ATP-binding</keyword>
<dbReference type="RefSeq" id="WP_100343126.1">
    <property type="nucleotide sequence ID" value="NZ_PGFB01000001.1"/>
</dbReference>
<evidence type="ECO:0000256" key="3">
    <source>
        <dbReference type="ARBA" id="ARBA00022598"/>
    </source>
</evidence>
<evidence type="ECO:0000256" key="11">
    <source>
        <dbReference type="ARBA" id="ARBA00022839"/>
    </source>
</evidence>
<dbReference type="InterPro" id="IPR014146">
    <property type="entry name" value="LigD_ligase_dom"/>
</dbReference>
<dbReference type="NCBIfam" id="NF007210">
    <property type="entry name" value="PRK09632.1"/>
    <property type="match status" value="1"/>
</dbReference>
<evidence type="ECO:0000256" key="4">
    <source>
        <dbReference type="ARBA" id="ARBA00022679"/>
    </source>
</evidence>
<evidence type="ECO:0000256" key="12">
    <source>
        <dbReference type="ARBA" id="ARBA00022840"/>
    </source>
</evidence>
<dbReference type="Pfam" id="PF13298">
    <property type="entry name" value="LigD_N"/>
    <property type="match status" value="1"/>
</dbReference>
<evidence type="ECO:0000259" key="24">
    <source>
        <dbReference type="PROSITE" id="PS50160"/>
    </source>
</evidence>
<feature type="compositionally biased region" description="Basic and acidic residues" evidence="23">
    <location>
        <begin position="875"/>
        <end position="886"/>
    </location>
</feature>
<dbReference type="Gene3D" id="3.30.470.30">
    <property type="entry name" value="DNA ligase/mRNA capping enzyme"/>
    <property type="match status" value="1"/>
</dbReference>
<dbReference type="SUPFAM" id="SSF50249">
    <property type="entry name" value="Nucleic acid-binding proteins"/>
    <property type="match status" value="1"/>
</dbReference>
<evidence type="ECO:0000256" key="17">
    <source>
        <dbReference type="ARBA" id="ARBA00023211"/>
    </source>
</evidence>
<dbReference type="InterPro" id="IPR014144">
    <property type="entry name" value="LigD_PE_domain"/>
</dbReference>
<dbReference type="GO" id="GO:0003910">
    <property type="term" value="F:DNA ligase (ATP) activity"/>
    <property type="evidence" value="ECO:0007669"/>
    <property type="project" value="UniProtKB-EC"/>
</dbReference>
<feature type="compositionally biased region" description="Gly residues" evidence="23">
    <location>
        <begin position="515"/>
        <end position="539"/>
    </location>
</feature>
<keyword evidence="6" id="KW-0540">Nuclease</keyword>
<comment type="similarity">
    <text evidence="22">In the N-terminal section; belongs to the LigD polymerase family.</text>
</comment>
<evidence type="ECO:0000256" key="16">
    <source>
        <dbReference type="ARBA" id="ARBA00023204"/>
    </source>
</evidence>
<keyword evidence="4" id="KW-0808">Transferase</keyword>
<keyword evidence="3" id="KW-0436">Ligase</keyword>
<evidence type="ECO:0000256" key="19">
    <source>
        <dbReference type="ARBA" id="ARBA00029943"/>
    </source>
</evidence>
<dbReference type="InterPro" id="IPR012309">
    <property type="entry name" value="DNA_ligase_ATP-dep_C"/>
</dbReference>
<evidence type="ECO:0000256" key="2">
    <source>
        <dbReference type="ARBA" id="ARBA00012727"/>
    </source>
</evidence>
<evidence type="ECO:0000313" key="26">
    <source>
        <dbReference type="Proteomes" id="UP000230161"/>
    </source>
</evidence>
<accession>A0A2M9C3U7</accession>
<comment type="cofactor">
    <cofactor evidence="1">
        <name>Mn(2+)</name>
        <dbReference type="ChEBI" id="CHEBI:29035"/>
    </cofactor>
</comment>
<dbReference type="PANTHER" id="PTHR42705:SF2">
    <property type="entry name" value="BIFUNCTIONAL NON-HOMOLOGOUS END JOINING PROTEIN LIGD"/>
    <property type="match status" value="1"/>
</dbReference>
<dbReference type="Gene3D" id="3.90.920.10">
    <property type="entry name" value="DNA primase, PRIM domain"/>
    <property type="match status" value="1"/>
</dbReference>